<dbReference type="PANTHER" id="PTHR43022">
    <property type="entry name" value="PROTEIN SMF"/>
    <property type="match status" value="1"/>
</dbReference>
<proteinExistence type="inferred from homology"/>
<dbReference type="Pfam" id="PF02481">
    <property type="entry name" value="DNA_processg_A"/>
    <property type="match status" value="1"/>
</dbReference>
<dbReference type="SUPFAM" id="SSF102405">
    <property type="entry name" value="MCP/YpsA-like"/>
    <property type="match status" value="1"/>
</dbReference>
<dbReference type="RefSeq" id="WP_090024930.1">
    <property type="nucleotide sequence ID" value="NZ_FOVD01000003.1"/>
</dbReference>
<evidence type="ECO:0000313" key="4">
    <source>
        <dbReference type="Proteomes" id="UP000198769"/>
    </source>
</evidence>
<dbReference type="InterPro" id="IPR057666">
    <property type="entry name" value="DrpA_SLOG"/>
</dbReference>
<reference evidence="4" key="1">
    <citation type="submission" date="2016-10" db="EMBL/GenBank/DDBJ databases">
        <authorList>
            <person name="Varghese N."/>
            <person name="Submissions S."/>
        </authorList>
    </citation>
    <scope>NUCLEOTIDE SEQUENCE [LARGE SCALE GENOMIC DNA]</scope>
    <source>
        <strain evidence="4">DSM 25575</strain>
    </source>
</reference>
<feature type="domain" description="Smf/DprA SLOG" evidence="2">
    <location>
        <begin position="9"/>
        <end position="204"/>
    </location>
</feature>
<dbReference type="PANTHER" id="PTHR43022:SF1">
    <property type="entry name" value="PROTEIN SMF"/>
    <property type="match status" value="1"/>
</dbReference>
<dbReference type="OrthoDB" id="9785707at2"/>
<evidence type="ECO:0000313" key="3">
    <source>
        <dbReference type="EMBL" id="SFN42560.1"/>
    </source>
</evidence>
<organism evidence="3 4">
    <name type="scientific">Chryseobacterium oleae</name>
    <dbReference type="NCBI Taxonomy" id="491207"/>
    <lineage>
        <taxon>Bacteria</taxon>
        <taxon>Pseudomonadati</taxon>
        <taxon>Bacteroidota</taxon>
        <taxon>Flavobacteriia</taxon>
        <taxon>Flavobacteriales</taxon>
        <taxon>Weeksellaceae</taxon>
        <taxon>Chryseobacterium group</taxon>
        <taxon>Chryseobacterium</taxon>
    </lineage>
</organism>
<comment type="similarity">
    <text evidence="1">Belongs to the DprA/Smf family.</text>
</comment>
<dbReference type="AlphaFoldDB" id="A0A1I4YY39"/>
<dbReference type="GO" id="GO:0009294">
    <property type="term" value="P:DNA-mediated transformation"/>
    <property type="evidence" value="ECO:0007669"/>
    <property type="project" value="InterPro"/>
</dbReference>
<protein>
    <submittedName>
        <fullName evidence="3">DNA processing protein</fullName>
    </submittedName>
</protein>
<accession>A0A1I4YY39</accession>
<dbReference type="Proteomes" id="UP000198769">
    <property type="component" value="Unassembled WGS sequence"/>
</dbReference>
<keyword evidence="4" id="KW-1185">Reference proteome</keyword>
<evidence type="ECO:0000259" key="2">
    <source>
        <dbReference type="Pfam" id="PF02481"/>
    </source>
</evidence>
<sequence length="224" mass="25144">MNQHPYHTYYSNLTPIEKKSSPRELFFKGDFSLLENGRRVSVVGSRKVSDLGVRRARKISKFLVENNITVVSGLAEGVDATAHKTAIELGGHTIAVIGTPLDKYFPAANKSLQDIIAKDHLLISQFPVGYPTTNKDFPIRNRTMALISDATIIIEANEKSGTRHQGWEALRLGRELFIMENVINENISWAKEMLNYGAQILTNDDYDDLILDIPYLTAKADYAF</sequence>
<dbReference type="Gene3D" id="3.40.50.450">
    <property type="match status" value="1"/>
</dbReference>
<dbReference type="InterPro" id="IPR003488">
    <property type="entry name" value="DprA"/>
</dbReference>
<gene>
    <name evidence="3" type="ORF">SAMN05421594_2742</name>
</gene>
<dbReference type="EMBL" id="FOVD01000003">
    <property type="protein sequence ID" value="SFN42560.1"/>
    <property type="molecule type" value="Genomic_DNA"/>
</dbReference>
<name>A0A1I4YY39_CHROL</name>
<evidence type="ECO:0000256" key="1">
    <source>
        <dbReference type="ARBA" id="ARBA00006525"/>
    </source>
</evidence>